<dbReference type="SUPFAM" id="SSF82866">
    <property type="entry name" value="Multidrug efflux transporter AcrB transmembrane domain"/>
    <property type="match status" value="2"/>
</dbReference>
<keyword evidence="1" id="KW-1133">Transmembrane helix</keyword>
<feature type="transmembrane region" description="Helical" evidence="1">
    <location>
        <begin position="435"/>
        <end position="455"/>
    </location>
</feature>
<feature type="transmembrane region" description="Helical" evidence="1">
    <location>
        <begin position="987"/>
        <end position="1009"/>
    </location>
</feature>
<protein>
    <submittedName>
        <fullName evidence="2">Acriflavin resistance protein</fullName>
    </submittedName>
</protein>
<dbReference type="GO" id="GO:0042910">
    <property type="term" value="F:xenobiotic transmembrane transporter activity"/>
    <property type="evidence" value="ECO:0007669"/>
    <property type="project" value="TreeGrafter"/>
</dbReference>
<proteinExistence type="predicted"/>
<dbReference type="Gene3D" id="1.20.1640.10">
    <property type="entry name" value="Multidrug efflux transporter AcrB transmembrane domain"/>
    <property type="match status" value="2"/>
</dbReference>
<dbReference type="Gene3D" id="3.30.70.1320">
    <property type="entry name" value="Multidrug efflux transporter AcrB pore domain like"/>
    <property type="match status" value="1"/>
</dbReference>
<dbReference type="RefSeq" id="WP_103680617.1">
    <property type="nucleotide sequence ID" value="NZ_LPWH01000093.1"/>
</dbReference>
<dbReference type="Pfam" id="PF00873">
    <property type="entry name" value="ACR_tran"/>
    <property type="match status" value="1"/>
</dbReference>
<feature type="transmembrane region" description="Helical" evidence="1">
    <location>
        <begin position="534"/>
        <end position="552"/>
    </location>
</feature>
<dbReference type="Proteomes" id="UP000237350">
    <property type="component" value="Unassembled WGS sequence"/>
</dbReference>
<feature type="transmembrane region" description="Helical" evidence="1">
    <location>
        <begin position="883"/>
        <end position="903"/>
    </location>
</feature>
<keyword evidence="1" id="KW-0812">Transmembrane</keyword>
<dbReference type="Gene3D" id="3.30.2090.10">
    <property type="entry name" value="Multidrug efflux transporter AcrB TolC docking domain, DN and DC subdomains"/>
    <property type="match status" value="2"/>
</dbReference>
<dbReference type="PANTHER" id="PTHR32063">
    <property type="match status" value="1"/>
</dbReference>
<feature type="transmembrane region" description="Helical" evidence="1">
    <location>
        <begin position="339"/>
        <end position="357"/>
    </location>
</feature>
<dbReference type="PRINTS" id="PR00702">
    <property type="entry name" value="ACRIFLAVINRP"/>
</dbReference>
<comment type="caution">
    <text evidence="2">The sequence shown here is derived from an EMBL/GenBank/DDBJ whole genome shotgun (WGS) entry which is preliminary data.</text>
</comment>
<evidence type="ECO:0000256" key="1">
    <source>
        <dbReference type="SAM" id="Phobius"/>
    </source>
</evidence>
<gene>
    <name evidence="2" type="ORF">AU468_10085</name>
</gene>
<dbReference type="SUPFAM" id="SSF82714">
    <property type="entry name" value="Multidrug efflux transporter AcrB TolC docking domain, DN and DC subdomains"/>
    <property type="match status" value="2"/>
</dbReference>
<dbReference type="InterPro" id="IPR001036">
    <property type="entry name" value="Acrflvin-R"/>
</dbReference>
<reference evidence="3" key="1">
    <citation type="submission" date="2015-12" db="EMBL/GenBank/DDBJ databases">
        <authorList>
            <person name="Lodha T.D."/>
            <person name="Chintalapati S."/>
            <person name="Chintalapati V.R."/>
            <person name="Sravanthi T."/>
        </authorList>
    </citation>
    <scope>NUCLEOTIDE SEQUENCE [LARGE SCALE GENOMIC DNA]</scope>
    <source>
        <strain evidence="3">JC133</strain>
    </source>
</reference>
<feature type="transmembrane region" description="Helical" evidence="1">
    <location>
        <begin position="909"/>
        <end position="934"/>
    </location>
</feature>
<keyword evidence="1" id="KW-0472">Membrane</keyword>
<sequence length="1032" mass="112132">MFLSDLSIRRPVLMTMVLAATLLFGAIGFTSLPLNMMPAVDIPYVTIQTVYPGANPDQVASQVSKLIEDEVSTVSGLKKMRSYSLDSVSIIILEFDIGKDPDIATQETKDKVDTILNDLPDDAERPIIQKLNITETPVVNLVASGDLEAVTIGELAETTLRDHLSRIPGVSQVNISGNRKREIRVELSNHALYENSLSLPGLARTIAGANLDMPGGAIQTGGQDFSVRLDGRFLSLEDLSNLEIPVRGERKILGNIARIIDTGEEMRERTSFLDNLTGEHFSNTVTLEVMKTPEGNPVEIAQNVRALLPALRELLPAGVDLAITSDSAEAIQGSVDDTLSNILLGILLTALVLLLFLHDLRSTLIIALSMPMSIIPTFFVMDLLGMSLNIMSLMGIATAVGVLIMNSVVVLENIFRHKELGHDRRTAAARGTAEVTVAVVASTMTNIAVFFPMATMSGIAGLFLREFALAISFATLFSLLISFTLTPMLASLLLPEEDRKKHPLGDRLEAFFRLMERGYAFILEKTLHSKLRSALLIVGTILIFLLAMSFFGKVPFEFSPAMDQGTVRIDVELPTGSDLDRTAALLREVERRVARYREVENAVITLGSTSALNRGTNLARVDIKLIERSARVSNEIIAAQIGEDLADLPGAIFRVSSSQSESGMAPVTFYLQGLEREVLEELAATLRPKLDDIPGLRNIDSSNKPGSPEVVLYPDRQKLVHAGITVQDLALTVRGAVEGLVMSTFREGGEEYDIRVALAKEDVSGADRIGQILIPTEAGIFPLEHFARVELSQAGDTILREDKILSVEFSADLDPGYVLGHVNQPIQDLVNSLDLPPGYGLSWGGDAEMLEETVREFLFVFILAIVLTYMLLAAILEKFVQPLLILSTIPLSLIGVVVAFLLTGKTMNIVSMLAIVMLVGLVVNNAILILDYANQLRREGRGVRQALLEAAPAKLRPIVMANSATILGMLPMALGIGAWGAEMRQPMGIVSIGGLATTTFLSLFVIPAFENLIESRKDTAGTNPKKGRNHHD</sequence>
<feature type="transmembrane region" description="Helical" evidence="1">
    <location>
        <begin position="390"/>
        <end position="415"/>
    </location>
</feature>
<keyword evidence="3" id="KW-1185">Reference proteome</keyword>
<name>A0A2S4JJL2_9SPIO</name>
<dbReference type="InterPro" id="IPR027463">
    <property type="entry name" value="AcrB_DN_DC_subdom"/>
</dbReference>
<dbReference type="Gene3D" id="3.30.70.1430">
    <property type="entry name" value="Multidrug efflux transporter AcrB pore domain"/>
    <property type="match status" value="2"/>
</dbReference>
<feature type="transmembrane region" description="Helical" evidence="1">
    <location>
        <begin position="857"/>
        <end position="876"/>
    </location>
</feature>
<dbReference type="PANTHER" id="PTHR32063:SF0">
    <property type="entry name" value="SWARMING MOTILITY PROTEIN SWRC"/>
    <property type="match status" value="1"/>
</dbReference>
<dbReference type="OrthoDB" id="366306at2"/>
<feature type="transmembrane region" description="Helical" evidence="1">
    <location>
        <begin position="12"/>
        <end position="34"/>
    </location>
</feature>
<evidence type="ECO:0000313" key="3">
    <source>
        <dbReference type="Proteomes" id="UP000237350"/>
    </source>
</evidence>
<dbReference type="SUPFAM" id="SSF82693">
    <property type="entry name" value="Multidrug efflux transporter AcrB pore domain, PN1, PN2, PC1 and PC2 subdomains"/>
    <property type="match status" value="3"/>
</dbReference>
<feature type="transmembrane region" description="Helical" evidence="1">
    <location>
        <begin position="364"/>
        <end position="384"/>
    </location>
</feature>
<feature type="transmembrane region" description="Helical" evidence="1">
    <location>
        <begin position="955"/>
        <end position="981"/>
    </location>
</feature>
<feature type="transmembrane region" description="Helical" evidence="1">
    <location>
        <begin position="467"/>
        <end position="494"/>
    </location>
</feature>
<dbReference type="GO" id="GO:0005886">
    <property type="term" value="C:plasma membrane"/>
    <property type="evidence" value="ECO:0007669"/>
    <property type="project" value="TreeGrafter"/>
</dbReference>
<organism evidence="2 3">
    <name type="scientific">Alkalispirochaeta sphaeroplastigenens</name>
    <dbReference type="NCBI Taxonomy" id="1187066"/>
    <lineage>
        <taxon>Bacteria</taxon>
        <taxon>Pseudomonadati</taxon>
        <taxon>Spirochaetota</taxon>
        <taxon>Spirochaetia</taxon>
        <taxon>Spirochaetales</taxon>
        <taxon>Spirochaetaceae</taxon>
        <taxon>Alkalispirochaeta</taxon>
    </lineage>
</organism>
<dbReference type="EMBL" id="LPWH01000093">
    <property type="protein sequence ID" value="POQ99650.1"/>
    <property type="molecule type" value="Genomic_DNA"/>
</dbReference>
<accession>A0A2S4JJL2</accession>
<dbReference type="AlphaFoldDB" id="A0A2S4JJL2"/>
<evidence type="ECO:0000313" key="2">
    <source>
        <dbReference type="EMBL" id="POQ99650.1"/>
    </source>
</evidence>
<dbReference type="Gene3D" id="3.30.70.1440">
    <property type="entry name" value="Multidrug efflux transporter AcrB pore domain"/>
    <property type="match status" value="1"/>
</dbReference>